<dbReference type="SUPFAM" id="SSF53822">
    <property type="entry name" value="Periplasmic binding protein-like I"/>
    <property type="match status" value="1"/>
</dbReference>
<gene>
    <name evidence="5" type="primary">xylR_1</name>
    <name evidence="5" type="ORF">L21SP4_00221</name>
</gene>
<dbReference type="OrthoDB" id="9797097at2"/>
<organism evidence="5 6">
    <name type="scientific">Kiritimatiella glycovorans</name>
    <dbReference type="NCBI Taxonomy" id="1307763"/>
    <lineage>
        <taxon>Bacteria</taxon>
        <taxon>Pseudomonadati</taxon>
        <taxon>Kiritimatiellota</taxon>
        <taxon>Kiritimatiellia</taxon>
        <taxon>Kiritimatiellales</taxon>
        <taxon>Kiritimatiellaceae</taxon>
        <taxon>Kiritimatiella</taxon>
    </lineage>
</organism>
<dbReference type="CDD" id="cd01543">
    <property type="entry name" value="PBP1_XylR"/>
    <property type="match status" value="1"/>
</dbReference>
<dbReference type="STRING" id="1307763.L21SP4_00221"/>
<keyword evidence="3" id="KW-0804">Transcription</keyword>
<dbReference type="Gene3D" id="3.40.50.2300">
    <property type="match status" value="2"/>
</dbReference>
<dbReference type="GO" id="GO:0000976">
    <property type="term" value="F:transcription cis-regulatory region binding"/>
    <property type="evidence" value="ECO:0007669"/>
    <property type="project" value="TreeGrafter"/>
</dbReference>
<evidence type="ECO:0000256" key="1">
    <source>
        <dbReference type="ARBA" id="ARBA00023015"/>
    </source>
</evidence>
<dbReference type="Proteomes" id="UP000035268">
    <property type="component" value="Chromosome"/>
</dbReference>
<keyword evidence="1" id="KW-0805">Transcription regulation</keyword>
<dbReference type="RefSeq" id="WP_052880931.1">
    <property type="nucleotide sequence ID" value="NZ_CP010904.1"/>
</dbReference>
<dbReference type="Pfam" id="PF12833">
    <property type="entry name" value="HTH_18"/>
    <property type="match status" value="1"/>
</dbReference>
<keyword evidence="6" id="KW-1185">Reference proteome</keyword>
<dbReference type="PANTHER" id="PTHR30146">
    <property type="entry name" value="LACI-RELATED TRANSCRIPTIONAL REPRESSOR"/>
    <property type="match status" value="1"/>
</dbReference>
<evidence type="ECO:0000256" key="3">
    <source>
        <dbReference type="ARBA" id="ARBA00023163"/>
    </source>
</evidence>
<dbReference type="PANTHER" id="PTHR30146:SF24">
    <property type="entry name" value="XYLOSE OPERON REGULATORY PROTEIN"/>
    <property type="match status" value="1"/>
</dbReference>
<dbReference type="Gene3D" id="1.10.10.60">
    <property type="entry name" value="Homeodomain-like"/>
    <property type="match status" value="1"/>
</dbReference>
<evidence type="ECO:0000313" key="5">
    <source>
        <dbReference type="EMBL" id="AKJ63505.1"/>
    </source>
</evidence>
<dbReference type="InterPro" id="IPR028082">
    <property type="entry name" value="Peripla_BP_I"/>
</dbReference>
<dbReference type="GO" id="GO:0003700">
    <property type="term" value="F:DNA-binding transcription factor activity"/>
    <property type="evidence" value="ECO:0007669"/>
    <property type="project" value="InterPro"/>
</dbReference>
<reference evidence="6" key="1">
    <citation type="submission" date="2015-02" db="EMBL/GenBank/DDBJ databases">
        <title>Description and complete genome sequence of the first cultured representative of the subdivision 5 of the Verrucomicrobia phylum.</title>
        <authorList>
            <person name="Spring S."/>
            <person name="Bunk B."/>
            <person name="Sproer C."/>
            <person name="Klenk H.-P."/>
        </authorList>
    </citation>
    <scope>NUCLEOTIDE SEQUENCE [LARGE SCALE GENOMIC DNA]</scope>
    <source>
        <strain evidence="6">L21-Fru-AB</strain>
    </source>
</reference>
<evidence type="ECO:0000259" key="4">
    <source>
        <dbReference type="PROSITE" id="PS01124"/>
    </source>
</evidence>
<proteinExistence type="predicted"/>
<dbReference type="InterPro" id="IPR009057">
    <property type="entry name" value="Homeodomain-like_sf"/>
</dbReference>
<dbReference type="SMART" id="SM00342">
    <property type="entry name" value="HTH_ARAC"/>
    <property type="match status" value="1"/>
</dbReference>
<feature type="domain" description="HTH araC/xylS-type" evidence="4">
    <location>
        <begin position="289"/>
        <end position="387"/>
    </location>
</feature>
<name>A0A0G3EFE4_9BACT</name>
<sequence>MTVRNKPATRRVALLMEAGRHYERGIMRGIAAYAGLHERWQFIRRIPYVSGGGAIALEHLRHWKPDGMVVREGAEAGPLLDMGVPAVFSPYSDPVEGVSNILVDDAAVGRRAAEHLLQCGPRHFAFCGMDELFFFSRRRRDGFRAALEEAGYPCAVYAPPAPGEHLDWSRDLPALSDWLRAQPTPCGVLACNDDFALFVLEAVKTVGRSVPDEFAVLGVGNDAAVCELTMTPLSSVTLNTEGGGYEAAKHLDLLMRGRRRSPRSIVIAPGEVLARRSTDRLDYEDEVVAHAVRYIHDHAYRPLHVDEVVRAVPLSRRALYTRFQRLTGRTIYACIREVRMDRFAKYLLESDLTIAEIAAALEFPEDSNVARMFKNCKGMTPRAYRRRYRRPRAGSAPGS</sequence>
<reference evidence="5 6" key="2">
    <citation type="journal article" date="2016" name="ISME J.">
        <title>Characterization of the first cultured representative of Verrucomicrobia subdivision 5 indicates the proposal of a novel phylum.</title>
        <authorList>
            <person name="Spring S."/>
            <person name="Bunk B."/>
            <person name="Sproer C."/>
            <person name="Schumann P."/>
            <person name="Rohde M."/>
            <person name="Tindall B.J."/>
            <person name="Klenk H.P."/>
        </authorList>
    </citation>
    <scope>NUCLEOTIDE SEQUENCE [LARGE SCALE GENOMIC DNA]</scope>
    <source>
        <strain evidence="5 6">L21-Fru-AB</strain>
    </source>
</reference>
<keyword evidence="2" id="KW-0238">DNA-binding</keyword>
<dbReference type="AlphaFoldDB" id="A0A0G3EFE4"/>
<evidence type="ECO:0000313" key="6">
    <source>
        <dbReference type="Proteomes" id="UP000035268"/>
    </source>
</evidence>
<dbReference type="InterPro" id="IPR046335">
    <property type="entry name" value="LacI/GalR-like_sensor"/>
</dbReference>
<dbReference type="InterPro" id="IPR018060">
    <property type="entry name" value="HTH_AraC"/>
</dbReference>
<dbReference type="Pfam" id="PF13377">
    <property type="entry name" value="Peripla_BP_3"/>
    <property type="match status" value="1"/>
</dbReference>
<evidence type="ECO:0000256" key="2">
    <source>
        <dbReference type="ARBA" id="ARBA00023125"/>
    </source>
</evidence>
<protein>
    <submittedName>
        <fullName evidence="5">Xylose operon regulatory protein</fullName>
    </submittedName>
</protein>
<accession>A0A0G3EFE4</accession>
<dbReference type="SUPFAM" id="SSF46689">
    <property type="entry name" value="Homeodomain-like"/>
    <property type="match status" value="2"/>
</dbReference>
<dbReference type="PROSITE" id="PS01124">
    <property type="entry name" value="HTH_ARAC_FAMILY_2"/>
    <property type="match status" value="1"/>
</dbReference>
<dbReference type="KEGG" id="vbl:L21SP4_00221"/>
<dbReference type="EMBL" id="CP010904">
    <property type="protein sequence ID" value="AKJ63505.1"/>
    <property type="molecule type" value="Genomic_DNA"/>
</dbReference>